<dbReference type="PROSITE" id="PS50901">
    <property type="entry name" value="FTSK"/>
    <property type="match status" value="1"/>
</dbReference>
<evidence type="ECO:0000313" key="5">
    <source>
        <dbReference type="EMBL" id="GIJ50428.1"/>
    </source>
</evidence>
<reference evidence="5" key="1">
    <citation type="submission" date="2021-01" db="EMBL/GenBank/DDBJ databases">
        <title>Whole genome shotgun sequence of Virgisporangium aliadipatigenens NBRC 105644.</title>
        <authorList>
            <person name="Komaki H."/>
            <person name="Tamura T."/>
        </authorList>
    </citation>
    <scope>NUCLEOTIDE SEQUENCE</scope>
    <source>
        <strain evidence="5">NBRC 105644</strain>
    </source>
</reference>
<keyword evidence="5" id="KW-0131">Cell cycle</keyword>
<proteinExistence type="predicted"/>
<dbReference type="GO" id="GO:0051301">
    <property type="term" value="P:cell division"/>
    <property type="evidence" value="ECO:0007669"/>
    <property type="project" value="UniProtKB-KW"/>
</dbReference>
<evidence type="ECO:0000256" key="1">
    <source>
        <dbReference type="ARBA" id="ARBA00022741"/>
    </source>
</evidence>
<dbReference type="PANTHER" id="PTHR22683">
    <property type="entry name" value="SPORULATION PROTEIN RELATED"/>
    <property type="match status" value="1"/>
</dbReference>
<feature type="domain" description="FtsK" evidence="4">
    <location>
        <begin position="349"/>
        <end position="553"/>
    </location>
</feature>
<feature type="binding site" evidence="3">
    <location>
        <begin position="367"/>
        <end position="374"/>
    </location>
    <ligand>
        <name>ATP</name>
        <dbReference type="ChEBI" id="CHEBI:30616"/>
    </ligand>
</feature>
<keyword evidence="2 3" id="KW-0067">ATP-binding</keyword>
<organism evidence="5 6">
    <name type="scientific">Virgisporangium aliadipatigenens</name>
    <dbReference type="NCBI Taxonomy" id="741659"/>
    <lineage>
        <taxon>Bacteria</taxon>
        <taxon>Bacillati</taxon>
        <taxon>Actinomycetota</taxon>
        <taxon>Actinomycetes</taxon>
        <taxon>Micromonosporales</taxon>
        <taxon>Micromonosporaceae</taxon>
        <taxon>Virgisporangium</taxon>
    </lineage>
</organism>
<evidence type="ECO:0000256" key="3">
    <source>
        <dbReference type="PROSITE-ProRule" id="PRU00289"/>
    </source>
</evidence>
<dbReference type="CDD" id="cd01127">
    <property type="entry name" value="TrwB_TraG_TraD_VirD4"/>
    <property type="match status" value="1"/>
</dbReference>
<protein>
    <submittedName>
        <fullName evidence="5">Cell division protein FtsK</fullName>
    </submittedName>
</protein>
<sequence>MASAASLFNKAVQLHREAAAHTEAARVELATNGSQKRSLPGSIEAQRELAARLARVAPTLAPGWLGADLDNTVAHRPLGADAAMDRPMLLRVGTAHPVPDAAFPALVPFLGGGHIAIDADARDPRVTAWLRATLLRTMAALPGGAVQVIPVDGGTLGAVFGPFRTLVDVEAWRKPVTNVDGFRRAMDEAEGQIVAAQGGAVDLPYRVLAVGAMPVGAGSGDWARLAALAHAGPAARVHLLLAGYPPAAPAGYDRPPRLDHTTFLTSEGDAFRISDPAGPEAFSRDGRGLGAPVTLTPAPVDGLIETVCRRIAGEARSQSAVDFAGLMPEELWAESSATGLRTVVGREQRQYFTLALDDATPHWLVGGRTGSGKTVFLLDVLYGLASRYSPDELGLYLLDFKEGVSFAEFTPTAVDKSWVPHARTVGIESDREYGLAVLKALAREMSRRAIELKQAGVTRIADLRAGRPDIAMPRLVAVIDEFHVLFTPNDRLAAQAAAALEEIARKGRSYGIHLILASQTISGVEALFTKNESIFGQFPVRVALAGGSGVLDSLNSAADNLPVGTAVVNHAAGVKAANALVRFPDAVAAAVSTQRHRLWEARLPGSAPPAVFAGYAAQHLDDDPLYKRVTSKVRRRQAMVGRTVDVGLSTAAFTFDSSPGRHLAVLGTSTVAADILHAAALSLAKQHDPGSANFLLAPLVAAADEAADATADALHQAGHQVDVVDTNGLRGHLGMLAAAVAKADPRDAPSPTYVVIFGADAAGTVLAQTHPTTYRTGHDDLRTLLRSGAAAGVHVIGWWRAVRRFTEDITGPAGVEDVACLVALNIPSNDLAAALGDYTVEWTARPNRALLVDRHDNRMSLIVPFVRPGTATSE</sequence>
<keyword evidence="1 3" id="KW-0547">Nucleotide-binding</keyword>
<dbReference type="InterPro" id="IPR002543">
    <property type="entry name" value="FtsK_dom"/>
</dbReference>
<dbReference type="Gene3D" id="3.40.50.300">
    <property type="entry name" value="P-loop containing nucleotide triphosphate hydrolases"/>
    <property type="match status" value="1"/>
</dbReference>
<dbReference type="EMBL" id="BOPF01000036">
    <property type="protein sequence ID" value="GIJ50428.1"/>
    <property type="molecule type" value="Genomic_DNA"/>
</dbReference>
<evidence type="ECO:0000259" key="4">
    <source>
        <dbReference type="PROSITE" id="PS50901"/>
    </source>
</evidence>
<dbReference type="RefSeq" id="WP_203903864.1">
    <property type="nucleotide sequence ID" value="NZ_BOPF01000036.1"/>
</dbReference>
<dbReference type="Pfam" id="PF01580">
    <property type="entry name" value="FtsK_SpoIIIE"/>
    <property type="match status" value="1"/>
</dbReference>
<dbReference type="AlphaFoldDB" id="A0A8J4DUT8"/>
<keyword evidence="5" id="KW-0132">Cell division</keyword>
<dbReference type="GO" id="GO:0003677">
    <property type="term" value="F:DNA binding"/>
    <property type="evidence" value="ECO:0007669"/>
    <property type="project" value="InterPro"/>
</dbReference>
<evidence type="ECO:0000256" key="2">
    <source>
        <dbReference type="ARBA" id="ARBA00022840"/>
    </source>
</evidence>
<evidence type="ECO:0000313" key="6">
    <source>
        <dbReference type="Proteomes" id="UP000619260"/>
    </source>
</evidence>
<dbReference type="SUPFAM" id="SSF52540">
    <property type="entry name" value="P-loop containing nucleoside triphosphate hydrolases"/>
    <property type="match status" value="1"/>
</dbReference>
<keyword evidence="6" id="KW-1185">Reference proteome</keyword>
<accession>A0A8J4DUT8</accession>
<dbReference type="GO" id="GO:0005524">
    <property type="term" value="F:ATP binding"/>
    <property type="evidence" value="ECO:0007669"/>
    <property type="project" value="UniProtKB-UniRule"/>
</dbReference>
<comment type="caution">
    <text evidence="5">The sequence shown here is derived from an EMBL/GenBank/DDBJ whole genome shotgun (WGS) entry which is preliminary data.</text>
</comment>
<dbReference type="Proteomes" id="UP000619260">
    <property type="component" value="Unassembled WGS sequence"/>
</dbReference>
<dbReference type="InterPro" id="IPR050206">
    <property type="entry name" value="FtsK/SpoIIIE/SftA"/>
</dbReference>
<name>A0A8J4DUT8_9ACTN</name>
<dbReference type="InterPro" id="IPR027417">
    <property type="entry name" value="P-loop_NTPase"/>
</dbReference>
<dbReference type="PANTHER" id="PTHR22683:SF41">
    <property type="entry name" value="DNA TRANSLOCASE FTSK"/>
    <property type="match status" value="1"/>
</dbReference>
<gene>
    <name evidence="5" type="ORF">Val02_73140</name>
</gene>